<comment type="caution">
    <text evidence="3">The sequence shown here is derived from an EMBL/GenBank/DDBJ whole genome shotgun (WGS) entry which is preliminary data.</text>
</comment>
<dbReference type="Proteomes" id="UP001321749">
    <property type="component" value="Unassembled WGS sequence"/>
</dbReference>
<sequence>MASLDSFPSVDALVGGSKSDVGITAGWDMVVSYSLSSLNTVLQRLWTNSITSTTTVLQTVSTNEDDEEYHTNWWLHLGAPTLQFTSDGRASLCMPLDGKRQVVEKTASGKDRPVREIPANTYALYAVVPLEFVSARSGSGDKAYKFEGGSGKVIRFDEHPDAELHVVLNFQTTMAQGAVYTVGLLPGYQPPEGTPKPSPTDDFTVGLRDKLAAWIANPEHISCIQYALAVVNKKPVKDAAFLTPERLSFSVYSSSKDKSVGCLSIYMKTQGSGFCPGNVIRSFTLPASANVNTFPIPSGHTASIIIRHDLFAQKFLRDSMLALQKDNHKVFNSVTVNPSKEGFDLTASINGRAAANFGNATWFGGGFKVTDVDWDWGANGLGLKIRDSKCSWSYEFTPELSWSEINSAGDGHHTFVAYGKTTYNMKLDKTNLALFEDASDVGLVARVKVQADDWSRKAEAHEYGLLERLNGAKNYIPSSIDGGLEKIELPTFSDKLALEYFTTTNIFAPGKHLLSISGASSVYTPYDVIIFGDVLDTPAMTVSAPTWADADGQEKLAVATGEASNDKKKNMSDLINDLSLGRPILRQLTAAGLSDGDDDGQVVAQVLEKAGYQITKDDATKALEAEKAGPNFDVRFVAGLYSFDQPADLKDDKNRMMMVDGGSGRIFIGQTRVNSTTDSQGNVTWTQGDHTYSITFTAPYNSKGTPDPKTFLGTRKHRTTGNEDVVSGTQVVPTPDSDFWTNLPGPLTLGWIATILGTALGIYCYVIAARAERRKALKEDLVSAAEHARHLAEIDASRQPIPNEVVDKILSDFKTDIEARMREVAVDKNAIHDDDPVEGDPKAAAEAAQKTLRERVLEATRTQFMTKIQSGIMHYIGPEAVAAAMQHQVQKLLSETDVLDRFGEHSPFVGDIVESEKAHFEANQARTLESSRIAAEHDAVAAVDAIKQAIVDEKTNLQKRASELIEENQNITLEDMKKDANYSELEKKIADLEKNEHKALNDFLEASKKRKDAEDERKNKEKDADDKEKKAKDSAKEAFDKVKHV</sequence>
<protein>
    <submittedName>
        <fullName evidence="3">Uncharacterized protein</fullName>
    </submittedName>
</protein>
<dbReference type="EMBL" id="MU865104">
    <property type="protein sequence ID" value="KAK4457631.1"/>
    <property type="molecule type" value="Genomic_DNA"/>
</dbReference>
<keyword evidence="4" id="KW-1185">Reference proteome</keyword>
<feature type="transmembrane region" description="Helical" evidence="2">
    <location>
        <begin position="749"/>
        <end position="768"/>
    </location>
</feature>
<keyword evidence="2" id="KW-0812">Transmembrane</keyword>
<name>A0AAV9HA06_9PEZI</name>
<organism evidence="3 4">
    <name type="scientific">Cladorrhinum samala</name>
    <dbReference type="NCBI Taxonomy" id="585594"/>
    <lineage>
        <taxon>Eukaryota</taxon>
        <taxon>Fungi</taxon>
        <taxon>Dikarya</taxon>
        <taxon>Ascomycota</taxon>
        <taxon>Pezizomycotina</taxon>
        <taxon>Sordariomycetes</taxon>
        <taxon>Sordariomycetidae</taxon>
        <taxon>Sordariales</taxon>
        <taxon>Podosporaceae</taxon>
        <taxon>Cladorrhinum</taxon>
    </lineage>
</organism>
<evidence type="ECO:0000256" key="2">
    <source>
        <dbReference type="SAM" id="Phobius"/>
    </source>
</evidence>
<accession>A0AAV9HA06</accession>
<gene>
    <name evidence="3" type="ORF">QBC42DRAFT_317381</name>
</gene>
<evidence type="ECO:0000313" key="3">
    <source>
        <dbReference type="EMBL" id="KAK4457631.1"/>
    </source>
</evidence>
<evidence type="ECO:0000256" key="1">
    <source>
        <dbReference type="SAM" id="MobiDB-lite"/>
    </source>
</evidence>
<keyword evidence="2" id="KW-0472">Membrane</keyword>
<proteinExistence type="predicted"/>
<reference evidence="3" key="2">
    <citation type="submission" date="2023-06" db="EMBL/GenBank/DDBJ databases">
        <authorList>
            <consortium name="Lawrence Berkeley National Laboratory"/>
            <person name="Mondo S.J."/>
            <person name="Hensen N."/>
            <person name="Bonometti L."/>
            <person name="Westerberg I."/>
            <person name="Brannstrom I.O."/>
            <person name="Guillou S."/>
            <person name="Cros-Aarteil S."/>
            <person name="Calhoun S."/>
            <person name="Haridas S."/>
            <person name="Kuo A."/>
            <person name="Pangilinan J."/>
            <person name="Riley R."/>
            <person name="Labutti K."/>
            <person name="Andreopoulos B."/>
            <person name="Lipzen A."/>
            <person name="Chen C."/>
            <person name="Yanf M."/>
            <person name="Daum C."/>
            <person name="Ng V."/>
            <person name="Clum A."/>
            <person name="Steindorff A."/>
            <person name="Ohm R."/>
            <person name="Martin F."/>
            <person name="Silar P."/>
            <person name="Natvig D."/>
            <person name="Lalanne C."/>
            <person name="Gautier V."/>
            <person name="Ament-Velasquez S.L."/>
            <person name="Kruys A."/>
            <person name="Hutchinson M.I."/>
            <person name="Powell A.J."/>
            <person name="Barry K."/>
            <person name="Miller A.N."/>
            <person name="Grigoriev I.V."/>
            <person name="Debuchy R."/>
            <person name="Gladieux P."/>
            <person name="Thoren M.H."/>
            <person name="Johannesson H."/>
        </authorList>
    </citation>
    <scope>NUCLEOTIDE SEQUENCE</scope>
    <source>
        <strain evidence="3">PSN324</strain>
    </source>
</reference>
<evidence type="ECO:0000313" key="4">
    <source>
        <dbReference type="Proteomes" id="UP001321749"/>
    </source>
</evidence>
<reference evidence="3" key="1">
    <citation type="journal article" date="2023" name="Mol. Phylogenet. Evol.">
        <title>Genome-scale phylogeny and comparative genomics of the fungal order Sordariales.</title>
        <authorList>
            <person name="Hensen N."/>
            <person name="Bonometti L."/>
            <person name="Westerberg I."/>
            <person name="Brannstrom I.O."/>
            <person name="Guillou S."/>
            <person name="Cros-Aarteil S."/>
            <person name="Calhoun S."/>
            <person name="Haridas S."/>
            <person name="Kuo A."/>
            <person name="Mondo S."/>
            <person name="Pangilinan J."/>
            <person name="Riley R."/>
            <person name="LaButti K."/>
            <person name="Andreopoulos B."/>
            <person name="Lipzen A."/>
            <person name="Chen C."/>
            <person name="Yan M."/>
            <person name="Daum C."/>
            <person name="Ng V."/>
            <person name="Clum A."/>
            <person name="Steindorff A."/>
            <person name="Ohm R.A."/>
            <person name="Martin F."/>
            <person name="Silar P."/>
            <person name="Natvig D.O."/>
            <person name="Lalanne C."/>
            <person name="Gautier V."/>
            <person name="Ament-Velasquez S.L."/>
            <person name="Kruys A."/>
            <person name="Hutchinson M.I."/>
            <person name="Powell A.J."/>
            <person name="Barry K."/>
            <person name="Miller A.N."/>
            <person name="Grigoriev I.V."/>
            <person name="Debuchy R."/>
            <person name="Gladieux P."/>
            <person name="Hiltunen Thoren M."/>
            <person name="Johannesson H."/>
        </authorList>
    </citation>
    <scope>NUCLEOTIDE SEQUENCE</scope>
    <source>
        <strain evidence="3">PSN324</strain>
    </source>
</reference>
<keyword evidence="2" id="KW-1133">Transmembrane helix</keyword>
<feature type="region of interest" description="Disordered" evidence="1">
    <location>
        <begin position="1002"/>
        <end position="1045"/>
    </location>
</feature>
<dbReference type="AlphaFoldDB" id="A0AAV9HA06"/>